<keyword evidence="6" id="KW-0539">Nucleus</keyword>
<dbReference type="EMBL" id="KZ772680">
    <property type="protein sequence ID" value="PTQ47402.1"/>
    <property type="molecule type" value="Genomic_DNA"/>
</dbReference>
<comment type="subcellular location">
    <subcellularLocation>
        <location evidence="1">Nucleus</location>
    </subcellularLocation>
</comment>
<feature type="compositionally biased region" description="Polar residues" evidence="7">
    <location>
        <begin position="739"/>
        <end position="754"/>
    </location>
</feature>
<dbReference type="InterPro" id="IPR036576">
    <property type="entry name" value="WRKY_dom_sf"/>
</dbReference>
<accession>A0A2R6XMS3</accession>
<dbReference type="GO" id="GO:0000976">
    <property type="term" value="F:transcription cis-regulatory region binding"/>
    <property type="evidence" value="ECO:0000318"/>
    <property type="project" value="GO_Central"/>
</dbReference>
<feature type="domain" description="WRKY" evidence="8">
    <location>
        <begin position="345"/>
        <end position="403"/>
    </location>
</feature>
<evidence type="ECO:0000313" key="10">
    <source>
        <dbReference type="Proteomes" id="UP000244005"/>
    </source>
</evidence>
<dbReference type="PROSITE" id="PS50811">
    <property type="entry name" value="WRKY"/>
    <property type="match status" value="2"/>
</dbReference>
<feature type="compositionally biased region" description="Low complexity" evidence="7">
    <location>
        <begin position="319"/>
        <end position="330"/>
    </location>
</feature>
<reference evidence="10" key="1">
    <citation type="journal article" date="2017" name="Cell">
        <title>Insights into land plant evolution garnered from the Marchantia polymorpha genome.</title>
        <authorList>
            <person name="Bowman J.L."/>
            <person name="Kohchi T."/>
            <person name="Yamato K.T."/>
            <person name="Jenkins J."/>
            <person name="Shu S."/>
            <person name="Ishizaki K."/>
            <person name="Yamaoka S."/>
            <person name="Nishihama R."/>
            <person name="Nakamura Y."/>
            <person name="Berger F."/>
            <person name="Adam C."/>
            <person name="Aki S.S."/>
            <person name="Althoff F."/>
            <person name="Araki T."/>
            <person name="Arteaga-Vazquez M.A."/>
            <person name="Balasubrmanian S."/>
            <person name="Barry K."/>
            <person name="Bauer D."/>
            <person name="Boehm C.R."/>
            <person name="Briginshaw L."/>
            <person name="Caballero-Perez J."/>
            <person name="Catarino B."/>
            <person name="Chen F."/>
            <person name="Chiyoda S."/>
            <person name="Chovatia M."/>
            <person name="Davies K.M."/>
            <person name="Delmans M."/>
            <person name="Demura T."/>
            <person name="Dierschke T."/>
            <person name="Dolan L."/>
            <person name="Dorantes-Acosta A.E."/>
            <person name="Eklund D.M."/>
            <person name="Florent S.N."/>
            <person name="Flores-Sandoval E."/>
            <person name="Fujiyama A."/>
            <person name="Fukuzawa H."/>
            <person name="Galik B."/>
            <person name="Grimanelli D."/>
            <person name="Grimwood J."/>
            <person name="Grossniklaus U."/>
            <person name="Hamada T."/>
            <person name="Haseloff J."/>
            <person name="Hetherington A.J."/>
            <person name="Higo A."/>
            <person name="Hirakawa Y."/>
            <person name="Hundley H.N."/>
            <person name="Ikeda Y."/>
            <person name="Inoue K."/>
            <person name="Inoue S.I."/>
            <person name="Ishida S."/>
            <person name="Jia Q."/>
            <person name="Kakita M."/>
            <person name="Kanazawa T."/>
            <person name="Kawai Y."/>
            <person name="Kawashima T."/>
            <person name="Kennedy M."/>
            <person name="Kinose K."/>
            <person name="Kinoshita T."/>
            <person name="Kohara Y."/>
            <person name="Koide E."/>
            <person name="Komatsu K."/>
            <person name="Kopischke S."/>
            <person name="Kubo M."/>
            <person name="Kyozuka J."/>
            <person name="Lagercrantz U."/>
            <person name="Lin S.S."/>
            <person name="Lindquist E."/>
            <person name="Lipzen A.M."/>
            <person name="Lu C.W."/>
            <person name="De Luna E."/>
            <person name="Martienssen R.A."/>
            <person name="Minamino N."/>
            <person name="Mizutani M."/>
            <person name="Mizutani M."/>
            <person name="Mochizuki N."/>
            <person name="Monte I."/>
            <person name="Mosher R."/>
            <person name="Nagasaki H."/>
            <person name="Nakagami H."/>
            <person name="Naramoto S."/>
            <person name="Nishitani K."/>
            <person name="Ohtani M."/>
            <person name="Okamoto T."/>
            <person name="Okumura M."/>
            <person name="Phillips J."/>
            <person name="Pollak B."/>
            <person name="Reinders A."/>
            <person name="Rovekamp M."/>
            <person name="Sano R."/>
            <person name="Sawa S."/>
            <person name="Schmid M.W."/>
            <person name="Shirakawa M."/>
            <person name="Solano R."/>
            <person name="Spunde A."/>
            <person name="Suetsugu N."/>
            <person name="Sugano S."/>
            <person name="Sugiyama A."/>
            <person name="Sun R."/>
            <person name="Suzuki Y."/>
            <person name="Takenaka M."/>
            <person name="Takezawa D."/>
            <person name="Tomogane H."/>
            <person name="Tsuzuki M."/>
            <person name="Ueda T."/>
            <person name="Umeda M."/>
            <person name="Ward J.M."/>
            <person name="Watanabe Y."/>
            <person name="Yazaki K."/>
            <person name="Yokoyama R."/>
            <person name="Yoshitake Y."/>
            <person name="Yotsui I."/>
            <person name="Zachgo S."/>
            <person name="Schmutz J."/>
        </authorList>
    </citation>
    <scope>NUCLEOTIDE SEQUENCE [LARGE SCALE GENOMIC DNA]</scope>
    <source>
        <strain evidence="10">Tak-1</strain>
    </source>
</reference>
<evidence type="ECO:0000256" key="4">
    <source>
        <dbReference type="ARBA" id="ARBA00023125"/>
    </source>
</evidence>
<dbReference type="OrthoDB" id="771494at2759"/>
<evidence type="ECO:0000256" key="6">
    <source>
        <dbReference type="ARBA" id="ARBA00023242"/>
    </source>
</evidence>
<feature type="compositionally biased region" description="Low complexity" evidence="7">
    <location>
        <begin position="613"/>
        <end position="626"/>
    </location>
</feature>
<keyword evidence="2" id="KW-0677">Repeat</keyword>
<dbReference type="SMART" id="SM00774">
    <property type="entry name" value="WRKY"/>
    <property type="match status" value="2"/>
</dbReference>
<feature type="compositionally biased region" description="Basic and acidic residues" evidence="7">
    <location>
        <begin position="721"/>
        <end position="734"/>
    </location>
</feature>
<dbReference type="FunFam" id="2.20.25.80:FF:000006">
    <property type="entry name" value="WRKY transcription factor"/>
    <property type="match status" value="1"/>
</dbReference>
<name>A0A2R6XMS3_MARPO</name>
<dbReference type="GO" id="GO:0006355">
    <property type="term" value="P:regulation of DNA-templated transcription"/>
    <property type="evidence" value="ECO:0000318"/>
    <property type="project" value="GO_Central"/>
</dbReference>
<dbReference type="Gramene" id="Mp8g10640.1">
    <property type="protein sequence ID" value="Mp8g10640.1.cds"/>
    <property type="gene ID" value="Mp8g10640"/>
</dbReference>
<feature type="region of interest" description="Disordered" evidence="7">
    <location>
        <begin position="394"/>
        <end position="522"/>
    </location>
</feature>
<dbReference type="AlphaFoldDB" id="A0A2R6XMS3"/>
<dbReference type="Pfam" id="PF03106">
    <property type="entry name" value="WRKY"/>
    <property type="match status" value="2"/>
</dbReference>
<evidence type="ECO:0000256" key="1">
    <source>
        <dbReference type="ARBA" id="ARBA00004123"/>
    </source>
</evidence>
<keyword evidence="10" id="KW-1185">Reference proteome</keyword>
<feature type="compositionally biased region" description="Basic and acidic residues" evidence="7">
    <location>
        <begin position="421"/>
        <end position="431"/>
    </location>
</feature>
<dbReference type="InterPro" id="IPR003657">
    <property type="entry name" value="WRKY_dom"/>
</dbReference>
<gene>
    <name evidence="9" type="ORF">MARPO_0008s0159</name>
</gene>
<dbReference type="GO" id="GO:0003700">
    <property type="term" value="F:DNA-binding transcription factor activity"/>
    <property type="evidence" value="ECO:0000318"/>
    <property type="project" value="GO_Central"/>
</dbReference>
<keyword evidence="4" id="KW-0238">DNA-binding</keyword>
<feature type="region of interest" description="Disordered" evidence="7">
    <location>
        <begin position="593"/>
        <end position="635"/>
    </location>
</feature>
<feature type="region of interest" description="Disordered" evidence="7">
    <location>
        <begin position="48"/>
        <end position="68"/>
    </location>
</feature>
<dbReference type="Proteomes" id="UP000244005">
    <property type="component" value="Unassembled WGS sequence"/>
</dbReference>
<feature type="region of interest" description="Disordered" evidence="7">
    <location>
        <begin position="710"/>
        <end position="754"/>
    </location>
</feature>
<evidence type="ECO:0000256" key="2">
    <source>
        <dbReference type="ARBA" id="ARBA00022737"/>
    </source>
</evidence>
<evidence type="ECO:0000256" key="5">
    <source>
        <dbReference type="ARBA" id="ARBA00023163"/>
    </source>
</evidence>
<evidence type="ECO:0000256" key="3">
    <source>
        <dbReference type="ARBA" id="ARBA00023015"/>
    </source>
</evidence>
<dbReference type="GO" id="GO:0005634">
    <property type="term" value="C:nucleus"/>
    <property type="evidence" value="ECO:0000318"/>
    <property type="project" value="GO_Central"/>
</dbReference>
<dbReference type="SUPFAM" id="SSF118290">
    <property type="entry name" value="WRKY DNA-binding domain"/>
    <property type="match status" value="2"/>
</dbReference>
<dbReference type="FunFam" id="2.20.25.80:FF:000001">
    <property type="entry name" value="WRKY transcription factor 33"/>
    <property type="match status" value="1"/>
</dbReference>
<dbReference type="PANTHER" id="PTHR31221">
    <property type="entry name" value="WRKY TRANSCRIPTION FACTOR PROTEIN 1-RELATED"/>
    <property type="match status" value="1"/>
</dbReference>
<organism evidence="9 10">
    <name type="scientific">Marchantia polymorpha</name>
    <name type="common">Common liverwort</name>
    <name type="synonym">Marchantia aquatica</name>
    <dbReference type="NCBI Taxonomy" id="3197"/>
    <lineage>
        <taxon>Eukaryota</taxon>
        <taxon>Viridiplantae</taxon>
        <taxon>Streptophyta</taxon>
        <taxon>Embryophyta</taxon>
        <taxon>Marchantiophyta</taxon>
        <taxon>Marchantiopsida</taxon>
        <taxon>Marchantiidae</taxon>
        <taxon>Marchantiales</taxon>
        <taxon>Marchantiaceae</taxon>
        <taxon>Marchantia</taxon>
    </lineage>
</organism>
<feature type="compositionally biased region" description="Low complexity" evidence="7">
    <location>
        <begin position="470"/>
        <end position="480"/>
    </location>
</feature>
<proteinExistence type="predicted"/>
<feature type="compositionally biased region" description="Low complexity" evidence="7">
    <location>
        <begin position="254"/>
        <end position="270"/>
    </location>
</feature>
<evidence type="ECO:0000259" key="8">
    <source>
        <dbReference type="PROSITE" id="PS50811"/>
    </source>
</evidence>
<keyword evidence="5" id="KW-0804">Transcription</keyword>
<evidence type="ECO:0000256" key="7">
    <source>
        <dbReference type="SAM" id="MobiDB-lite"/>
    </source>
</evidence>
<sequence>MDLYGSSPLQYWTSTKPGGPCTVERGRFMEGGEMSGTGVEFGQVVLRKPTPSRPQSSMRGGPGDMGMSLLSQGFAEHESDRSFTHMLAGATSPPSSEDGKGGGMDSDGMNTGVRALGGGGGSFAGRLLARQKDLADMGGGMGGGGLLNQAKIMPPSRIAMPQQMPDFQQLTIPPGLSPSQLLDSPVFLANHQAEPSPTTGTFPLPPFLAEPPKDKNNDQGSTPGFVFKPFPVSAMRNPMSPLSQGLGHQFGNSQQMHQTQSQTQSGGQQMLSNVQSLGGHGQGNNNNNSNPGSSSAMPVAVALSMPSPPTRQQPERSSESQQTHSPEQETQPPPQHTTYIERPSEDGYNWRKYGQKQVKGSEFPRSYYKCTHATCPMKKKVERSLDGQVTEIVYKGEHNHPKPQPTRRLAVAAAQLISDNASDRADGDEKWGGFQTHGGDYGVKHERGDDPSSSVRGRPSLGFTLGQNGTPEPSSPSTSEDGSKSLTEDGDDEDGPDHKRRKKDKRAVKEQLPPSAPRTIREPRVVVQTTSDVDILDDGYRWRKYGQKVVKGNPHPRSYYKCTNQGCPVRKHVERASNDPKAVITTYEGKHNHDVPLARNSSHDNAGAGGGNASATSQSAASSHAGPALQQQQGYGRRMSVFGRHLEDGSKGDSTGADVDLGMGVGMGQSMRNMDGSGVGNNTVNGDMSVSTSIAMNLQQSLGQRQMMMVQPFGGGSNQHDSLRPKQEQDESHHHNGGLQPSNVYQPQRVSLGP</sequence>
<feature type="compositionally biased region" description="Low complexity" evidence="7">
    <location>
        <begin position="283"/>
        <end position="295"/>
    </location>
</feature>
<feature type="region of interest" description="Disordered" evidence="7">
    <location>
        <begin position="86"/>
        <end position="110"/>
    </location>
</feature>
<feature type="domain" description="WRKY" evidence="8">
    <location>
        <begin position="531"/>
        <end position="596"/>
    </location>
</feature>
<feature type="region of interest" description="Disordered" evidence="7">
    <location>
        <begin position="191"/>
        <end position="347"/>
    </location>
</feature>
<protein>
    <recommendedName>
        <fullName evidence="8">WRKY domain-containing protein</fullName>
    </recommendedName>
</protein>
<dbReference type="InterPro" id="IPR044810">
    <property type="entry name" value="WRKY_plant"/>
</dbReference>
<evidence type="ECO:0000313" key="9">
    <source>
        <dbReference type="EMBL" id="PTQ47402.1"/>
    </source>
</evidence>
<dbReference type="Gene3D" id="2.20.25.80">
    <property type="entry name" value="WRKY domain"/>
    <property type="match status" value="2"/>
</dbReference>
<dbReference type="PANTHER" id="PTHR31221:SF193">
    <property type="entry name" value="WRKY TRANSCRIPTION FACTOR PROTEIN 1-RELATED"/>
    <property type="match status" value="1"/>
</dbReference>
<keyword evidence="3" id="KW-0805">Transcription regulation</keyword>